<keyword evidence="1" id="KW-0812">Transmembrane</keyword>
<reference evidence="3" key="1">
    <citation type="submission" date="2017-11" db="EMBL/GenBank/DDBJ databases">
        <authorList>
            <person name="Kajale S.C."/>
            <person name="Sharma A."/>
        </authorList>
    </citation>
    <scope>NUCLEOTIDE SEQUENCE</scope>
    <source>
        <strain evidence="3">LS1_42</strain>
    </source>
</reference>
<evidence type="ECO:0000313" key="4">
    <source>
        <dbReference type="Proteomes" id="UP000766904"/>
    </source>
</evidence>
<feature type="transmembrane region" description="Helical" evidence="1">
    <location>
        <begin position="122"/>
        <end position="141"/>
    </location>
</feature>
<keyword evidence="1" id="KW-1133">Transmembrane helix</keyword>
<name>A0A8J8Q5D1_9EURY</name>
<feature type="transmembrane region" description="Helical" evidence="1">
    <location>
        <begin position="94"/>
        <end position="116"/>
    </location>
</feature>
<sequence>MSHPTNTETRFGFLRRYPFDLAVVSLAAILSYFVVVSFDAGTLPRLLVMFPIALFFPGYALVSMLFPASERTARQTAPVATDRRPGGIDGIERLGLAFALSLAISPAVVIALPFAGWGLDPAAIAGGLAVVTVVLAQLGVIRRLQTPERERFSVSLRSSLERLRGTESRAAMVSSVVLTLAIVLAVGALLFAFLMPASTGGYDQLSLYTEDEDGDLVAGELPDEVAPGESVPVTIAVENGGDDDREYTIVVQEQTIENGEVVDRTELGQVDASISAGSTGTGEQMITPAAESGETVRISVLLFEDEPPTEPTNENADEDTYFWVTVTDDPESDD</sequence>
<dbReference type="RefSeq" id="WP_148859044.1">
    <property type="nucleotide sequence ID" value="NZ_PHNJ01000009.1"/>
</dbReference>
<gene>
    <name evidence="3" type="ORF">CV102_16220</name>
</gene>
<feature type="transmembrane region" description="Helical" evidence="1">
    <location>
        <begin position="46"/>
        <end position="66"/>
    </location>
</feature>
<keyword evidence="1" id="KW-0472">Membrane</keyword>
<evidence type="ECO:0000259" key="2">
    <source>
        <dbReference type="Pfam" id="PF07760"/>
    </source>
</evidence>
<feature type="transmembrane region" description="Helical" evidence="1">
    <location>
        <begin position="170"/>
        <end position="195"/>
    </location>
</feature>
<feature type="domain" description="DUF1616" evidence="2">
    <location>
        <begin position="23"/>
        <end position="325"/>
    </location>
</feature>
<protein>
    <recommendedName>
        <fullName evidence="2">DUF1616 domain-containing protein</fullName>
    </recommendedName>
</protein>
<evidence type="ECO:0000313" key="3">
    <source>
        <dbReference type="EMBL" id="TYL37515.1"/>
    </source>
</evidence>
<comment type="caution">
    <text evidence="3">The sequence shown here is derived from an EMBL/GenBank/DDBJ whole genome shotgun (WGS) entry which is preliminary data.</text>
</comment>
<dbReference type="EMBL" id="PHNJ01000009">
    <property type="protein sequence ID" value="TYL37515.1"/>
    <property type="molecule type" value="Genomic_DNA"/>
</dbReference>
<accession>A0A8J8Q5D1</accession>
<keyword evidence="4" id="KW-1185">Reference proteome</keyword>
<feature type="transmembrane region" description="Helical" evidence="1">
    <location>
        <begin position="21"/>
        <end position="40"/>
    </location>
</feature>
<dbReference type="Pfam" id="PF07760">
    <property type="entry name" value="DUF1616"/>
    <property type="match status" value="1"/>
</dbReference>
<dbReference type="AlphaFoldDB" id="A0A8J8Q5D1"/>
<dbReference type="Proteomes" id="UP000766904">
    <property type="component" value="Unassembled WGS sequence"/>
</dbReference>
<dbReference type="OrthoDB" id="82282at2157"/>
<proteinExistence type="predicted"/>
<organism evidence="3 4">
    <name type="scientific">Natronococcus pandeyae</name>
    <dbReference type="NCBI Taxonomy" id="2055836"/>
    <lineage>
        <taxon>Archaea</taxon>
        <taxon>Methanobacteriati</taxon>
        <taxon>Methanobacteriota</taxon>
        <taxon>Stenosarchaea group</taxon>
        <taxon>Halobacteria</taxon>
        <taxon>Halobacteriales</taxon>
        <taxon>Natrialbaceae</taxon>
        <taxon>Natronococcus</taxon>
    </lineage>
</organism>
<dbReference type="InterPro" id="IPR011674">
    <property type="entry name" value="DUF1616"/>
</dbReference>
<evidence type="ECO:0000256" key="1">
    <source>
        <dbReference type="SAM" id="Phobius"/>
    </source>
</evidence>